<comment type="subcellular location">
    <subcellularLocation>
        <location evidence="1">Cell membrane</location>
        <topology evidence="1">Multi-pass membrane protein</topology>
    </subcellularLocation>
</comment>
<evidence type="ECO:0000313" key="8">
    <source>
        <dbReference type="EMBL" id="MDT8902390.1"/>
    </source>
</evidence>
<dbReference type="CDD" id="cd12914">
    <property type="entry name" value="PDC1_DGC_like"/>
    <property type="match status" value="1"/>
</dbReference>
<feature type="chain" id="PRO_5047337100" evidence="6">
    <location>
        <begin position="33"/>
        <end position="286"/>
    </location>
</feature>
<dbReference type="InterPro" id="IPR033479">
    <property type="entry name" value="dCache_1"/>
</dbReference>
<keyword evidence="5" id="KW-0472">Membrane</keyword>
<evidence type="ECO:0000256" key="1">
    <source>
        <dbReference type="ARBA" id="ARBA00004651"/>
    </source>
</evidence>
<evidence type="ECO:0000256" key="3">
    <source>
        <dbReference type="ARBA" id="ARBA00022692"/>
    </source>
</evidence>
<comment type="caution">
    <text evidence="8">The sequence shown here is derived from an EMBL/GenBank/DDBJ whole genome shotgun (WGS) entry which is preliminary data.</text>
</comment>
<evidence type="ECO:0000259" key="7">
    <source>
        <dbReference type="Pfam" id="PF02743"/>
    </source>
</evidence>
<organism evidence="8 9">
    <name type="scientific">Anaeroselena agilis</name>
    <dbReference type="NCBI Taxonomy" id="3063788"/>
    <lineage>
        <taxon>Bacteria</taxon>
        <taxon>Bacillati</taxon>
        <taxon>Bacillota</taxon>
        <taxon>Negativicutes</taxon>
        <taxon>Acetonemataceae</taxon>
        <taxon>Anaeroselena</taxon>
    </lineage>
</organism>
<dbReference type="Pfam" id="PF02743">
    <property type="entry name" value="dCache_1"/>
    <property type="match status" value="1"/>
</dbReference>
<keyword evidence="3" id="KW-0812">Transmembrane</keyword>
<evidence type="ECO:0000256" key="6">
    <source>
        <dbReference type="SAM" id="SignalP"/>
    </source>
</evidence>
<feature type="domain" description="Cache" evidence="7">
    <location>
        <begin position="55"/>
        <end position="213"/>
    </location>
</feature>
<feature type="signal peptide" evidence="6">
    <location>
        <begin position="1"/>
        <end position="32"/>
    </location>
</feature>
<protein>
    <submittedName>
        <fullName evidence="8">Cache domain-containing protein</fullName>
    </submittedName>
</protein>
<keyword evidence="6" id="KW-0732">Signal</keyword>
<accession>A0ABU3P025</accession>
<evidence type="ECO:0000256" key="4">
    <source>
        <dbReference type="ARBA" id="ARBA00022989"/>
    </source>
</evidence>
<reference evidence="8 9" key="1">
    <citation type="submission" date="2023-07" db="EMBL/GenBank/DDBJ databases">
        <title>The novel representative of Negativicutes class, Anaeroselena agilis gen. nov. sp. nov.</title>
        <authorList>
            <person name="Prokofeva M.I."/>
            <person name="Elcheninov A.G."/>
            <person name="Klyukina A."/>
            <person name="Kublanov I.V."/>
            <person name="Frolov E.N."/>
            <person name="Podosokorskaya O.A."/>
        </authorList>
    </citation>
    <scope>NUCLEOTIDE SEQUENCE [LARGE SCALE GENOMIC DNA]</scope>
    <source>
        <strain evidence="8 9">4137-cl</strain>
    </source>
</reference>
<dbReference type="CDD" id="cd12912">
    <property type="entry name" value="PDC2_MCP_like"/>
    <property type="match status" value="1"/>
</dbReference>
<keyword evidence="9" id="KW-1185">Reference proteome</keyword>
<gene>
    <name evidence="8" type="ORF">Q4T40_14165</name>
</gene>
<evidence type="ECO:0000313" key="9">
    <source>
        <dbReference type="Proteomes" id="UP001254848"/>
    </source>
</evidence>
<dbReference type="Gene3D" id="3.30.450.20">
    <property type="entry name" value="PAS domain"/>
    <property type="match status" value="2"/>
</dbReference>
<keyword evidence="2" id="KW-1003">Cell membrane</keyword>
<sequence length="286" mass="31012">MVTKINIKRVKTNLVVVTCLLLIITFGSPVFANPEETNDELSIKALAFALGRTEAVAEGVNKEITAIKAMVEHIAMDDKIKAAVPSAASRMAEIKNIRPTIEMLFLAAPDGNFVASDGNKGSVADQDYFKQAVQKQATVVAGEPVVSKSTGKLVVMVATPVKQNNQIIGFIGAAVNIDAVNNFISEQTIGMTGYAYLVGRSGLIFIHPDKEVRMKRNIASFPIFADMWRAALAGNKVVTQSGNNIFVCMRILGTSWVVYGRAFKDSVIWEITGRIKRIPGGLIIQR</sequence>
<evidence type="ECO:0000256" key="5">
    <source>
        <dbReference type="ARBA" id="ARBA00023136"/>
    </source>
</evidence>
<keyword evidence="4" id="KW-1133">Transmembrane helix</keyword>
<evidence type="ECO:0000256" key="2">
    <source>
        <dbReference type="ARBA" id="ARBA00022475"/>
    </source>
</evidence>
<name>A0ABU3P025_9FIRM</name>
<dbReference type="EMBL" id="JAUOZS010000001">
    <property type="protein sequence ID" value="MDT8902390.1"/>
    <property type="molecule type" value="Genomic_DNA"/>
</dbReference>
<dbReference type="RefSeq" id="WP_413780872.1">
    <property type="nucleotide sequence ID" value="NZ_JAUOZS010000001.1"/>
</dbReference>
<proteinExistence type="predicted"/>
<dbReference type="Proteomes" id="UP001254848">
    <property type="component" value="Unassembled WGS sequence"/>
</dbReference>